<comment type="caution">
    <text evidence="2">The sequence shown here is derived from an EMBL/GenBank/DDBJ whole genome shotgun (WGS) entry which is preliminary data.</text>
</comment>
<organism evidence="2 4">
    <name type="scientific">Mucilaginibacter lappiensis</name>
    <dbReference type="NCBI Taxonomy" id="354630"/>
    <lineage>
        <taxon>Bacteria</taxon>
        <taxon>Pseudomonadati</taxon>
        <taxon>Bacteroidota</taxon>
        <taxon>Sphingobacteriia</taxon>
        <taxon>Sphingobacteriales</taxon>
        <taxon>Sphingobacteriaceae</taxon>
        <taxon>Mucilaginibacter</taxon>
    </lineage>
</organism>
<evidence type="ECO:0000313" key="4">
    <source>
        <dbReference type="Proteomes" id="UP000548326"/>
    </source>
</evidence>
<gene>
    <name evidence="2" type="ORF">HDF22_001423</name>
    <name evidence="1" type="ORF">HDF23_001834</name>
</gene>
<dbReference type="Proteomes" id="UP000548326">
    <property type="component" value="Unassembled WGS sequence"/>
</dbReference>
<protein>
    <submittedName>
        <fullName evidence="2">Uncharacterized protein</fullName>
    </submittedName>
</protein>
<evidence type="ECO:0000313" key="3">
    <source>
        <dbReference type="Proteomes" id="UP000541583"/>
    </source>
</evidence>
<proteinExistence type="predicted"/>
<dbReference type="EMBL" id="JACHCB010000003">
    <property type="protein sequence ID" value="MBB6109091.1"/>
    <property type="molecule type" value="Genomic_DNA"/>
</dbReference>
<keyword evidence="3" id="KW-1185">Reference proteome</keyword>
<accession>A0A1N6VBX8</accession>
<dbReference type="STRING" id="354630.SAMN05421821_103327"/>
<evidence type="ECO:0000313" key="2">
    <source>
        <dbReference type="EMBL" id="MBB6127317.1"/>
    </source>
</evidence>
<evidence type="ECO:0000313" key="1">
    <source>
        <dbReference type="EMBL" id="MBB6109091.1"/>
    </source>
</evidence>
<reference evidence="3 4" key="1">
    <citation type="submission" date="2020-08" db="EMBL/GenBank/DDBJ databases">
        <title>Genomic Encyclopedia of Type Strains, Phase IV (KMG-V): Genome sequencing to study the core and pangenomes of soil and plant-associated prokaryotes.</title>
        <authorList>
            <person name="Whitman W."/>
        </authorList>
    </citation>
    <scope>NUCLEOTIDE SEQUENCE [LARGE SCALE GENOMIC DNA]</scope>
    <source>
        <strain evidence="1 3">ANJLi2</strain>
        <strain evidence="2 4">MP601</strain>
    </source>
</reference>
<name>A0A1N6VBX8_9SPHI</name>
<dbReference type="AlphaFoldDB" id="A0A1N6VBX8"/>
<sequence>MRAILYIKKQEISEIKDKWLFHVNYNSCRKKIHHYHNIHYFLIYFNP</sequence>
<dbReference type="EMBL" id="JACHCA010000003">
    <property type="protein sequence ID" value="MBB6127317.1"/>
    <property type="molecule type" value="Genomic_DNA"/>
</dbReference>
<dbReference type="Proteomes" id="UP000541583">
    <property type="component" value="Unassembled WGS sequence"/>
</dbReference>